<dbReference type="PANTHER" id="PTHR30126:SF6">
    <property type="entry name" value="HTH-TYPE TRANSCRIPTIONAL REGULATOR CYSB-RELATED"/>
    <property type="match status" value="1"/>
</dbReference>
<dbReference type="AlphaFoldDB" id="A0A158EGT4"/>
<dbReference type="RefSeq" id="WP_062611726.1">
    <property type="nucleotide sequence ID" value="NZ_FCOX02000086.1"/>
</dbReference>
<dbReference type="Gene3D" id="1.10.10.10">
    <property type="entry name" value="Winged helix-like DNA-binding domain superfamily/Winged helix DNA-binding domain"/>
    <property type="match status" value="1"/>
</dbReference>
<dbReference type="InterPro" id="IPR036388">
    <property type="entry name" value="WH-like_DNA-bd_sf"/>
</dbReference>
<accession>A0A158EGT4</accession>
<dbReference type="InterPro" id="IPR005119">
    <property type="entry name" value="LysR_subst-bd"/>
</dbReference>
<evidence type="ECO:0000256" key="3">
    <source>
        <dbReference type="ARBA" id="ARBA00023125"/>
    </source>
</evidence>
<gene>
    <name evidence="6" type="ORF">AWB78_07607</name>
</gene>
<evidence type="ECO:0000313" key="7">
    <source>
        <dbReference type="Proteomes" id="UP000071859"/>
    </source>
</evidence>
<feature type="domain" description="HTH lysR-type" evidence="5">
    <location>
        <begin position="1"/>
        <end position="59"/>
    </location>
</feature>
<dbReference type="OrthoDB" id="5297026at2"/>
<dbReference type="SUPFAM" id="SSF53850">
    <property type="entry name" value="Periplasmic binding protein-like II"/>
    <property type="match status" value="1"/>
</dbReference>
<evidence type="ECO:0000259" key="5">
    <source>
        <dbReference type="PROSITE" id="PS50931"/>
    </source>
</evidence>
<keyword evidence="3" id="KW-0238">DNA-binding</keyword>
<dbReference type="GO" id="GO:0003700">
    <property type="term" value="F:DNA-binding transcription factor activity"/>
    <property type="evidence" value="ECO:0007669"/>
    <property type="project" value="InterPro"/>
</dbReference>
<reference evidence="6" key="1">
    <citation type="submission" date="2016-01" db="EMBL/GenBank/DDBJ databases">
        <authorList>
            <person name="Peeters C."/>
        </authorList>
    </citation>
    <scope>NUCLEOTIDE SEQUENCE</scope>
    <source>
        <strain evidence="6">LMG 29321</strain>
    </source>
</reference>
<dbReference type="GO" id="GO:0019344">
    <property type="term" value="P:cysteine biosynthetic process"/>
    <property type="evidence" value="ECO:0007669"/>
    <property type="project" value="TreeGrafter"/>
</dbReference>
<dbReference type="SUPFAM" id="SSF46785">
    <property type="entry name" value="Winged helix' DNA-binding domain"/>
    <property type="match status" value="1"/>
</dbReference>
<dbReference type="Pfam" id="PF00126">
    <property type="entry name" value="HTH_1"/>
    <property type="match status" value="1"/>
</dbReference>
<keyword evidence="2" id="KW-0805">Transcription regulation</keyword>
<name>A0A158EGT4_9BURK</name>
<proteinExistence type="inferred from homology"/>
<dbReference type="Gene3D" id="3.40.190.10">
    <property type="entry name" value="Periplasmic binding protein-like II"/>
    <property type="match status" value="2"/>
</dbReference>
<dbReference type="GO" id="GO:0000976">
    <property type="term" value="F:transcription cis-regulatory region binding"/>
    <property type="evidence" value="ECO:0007669"/>
    <property type="project" value="TreeGrafter"/>
</dbReference>
<dbReference type="Pfam" id="PF03466">
    <property type="entry name" value="LysR_substrate"/>
    <property type="match status" value="1"/>
</dbReference>
<comment type="caution">
    <text evidence="6">The sequence shown here is derived from an EMBL/GenBank/DDBJ whole genome shotgun (WGS) entry which is preliminary data.</text>
</comment>
<evidence type="ECO:0000256" key="4">
    <source>
        <dbReference type="ARBA" id="ARBA00023163"/>
    </source>
</evidence>
<dbReference type="Proteomes" id="UP000071859">
    <property type="component" value="Unassembled WGS sequence"/>
</dbReference>
<keyword evidence="4" id="KW-0804">Transcription</keyword>
<comment type="similarity">
    <text evidence="1">Belongs to the LysR transcriptional regulatory family.</text>
</comment>
<evidence type="ECO:0000256" key="2">
    <source>
        <dbReference type="ARBA" id="ARBA00023015"/>
    </source>
</evidence>
<dbReference type="InterPro" id="IPR036390">
    <property type="entry name" value="WH_DNA-bd_sf"/>
</dbReference>
<organism evidence="6 7">
    <name type="scientific">Caballeronia calidae</name>
    <dbReference type="NCBI Taxonomy" id="1777139"/>
    <lineage>
        <taxon>Bacteria</taxon>
        <taxon>Pseudomonadati</taxon>
        <taxon>Pseudomonadota</taxon>
        <taxon>Betaproteobacteria</taxon>
        <taxon>Burkholderiales</taxon>
        <taxon>Burkholderiaceae</taxon>
        <taxon>Caballeronia</taxon>
    </lineage>
</organism>
<dbReference type="PROSITE" id="PS50931">
    <property type="entry name" value="HTH_LYSR"/>
    <property type="match status" value="1"/>
</dbReference>
<evidence type="ECO:0000256" key="1">
    <source>
        <dbReference type="ARBA" id="ARBA00009437"/>
    </source>
</evidence>
<evidence type="ECO:0000313" key="6">
    <source>
        <dbReference type="EMBL" id="SAL05626.1"/>
    </source>
</evidence>
<dbReference type="InterPro" id="IPR000847">
    <property type="entry name" value="LysR_HTH_N"/>
</dbReference>
<protein>
    <submittedName>
        <fullName evidence="6">Transcriptional regulator CysB-like protein</fullName>
    </submittedName>
</protein>
<dbReference type="EMBL" id="FCOX02000086">
    <property type="protein sequence ID" value="SAL05626.1"/>
    <property type="molecule type" value="Genomic_DNA"/>
</dbReference>
<dbReference type="PRINTS" id="PR00039">
    <property type="entry name" value="HTHLYSR"/>
</dbReference>
<dbReference type="PANTHER" id="PTHR30126">
    <property type="entry name" value="HTH-TYPE TRANSCRIPTIONAL REGULATOR"/>
    <property type="match status" value="1"/>
</dbReference>
<sequence length="308" mass="34138">MKLRQLQCFCAVVDADFNISRASEALHTTQPSVGKHLKQMEEELSSNLLVRSGGRILGLTANGEQILVWARRALQCTENIRAASRDSRQAHGTLTLATSHTHANYVILPAILEFTRRFPEVQIGVQQGAPEHVAEMVRSGKADIGVIHEPPDLPREVVAIPFLSAPQCLIMPLEHPLQTEPELTLEKLAHFPLIVQSKDRPQGQRVLGEFDRANLSVRVSVQALDADVMKTYVAAGLGIAVVPSYSFRELDQHFLFARDVSHIFEPGVSAVILRRDSYIRKCVFEFLEELSEGLPRSRVDALVTGGAR</sequence>
<keyword evidence="7" id="KW-1185">Reference proteome</keyword>